<dbReference type="EMBL" id="LQRA01000088">
    <property type="protein sequence ID" value="KZE73782.1"/>
    <property type="molecule type" value="Genomic_DNA"/>
</dbReference>
<dbReference type="Proteomes" id="UP000076563">
    <property type="component" value="Unassembled WGS sequence"/>
</dbReference>
<feature type="signal peptide" evidence="1">
    <location>
        <begin position="1"/>
        <end position="23"/>
    </location>
</feature>
<comment type="caution">
    <text evidence="2">The sequence shown here is derived from an EMBL/GenBank/DDBJ whole genome shotgun (WGS) entry which is preliminary data.</text>
</comment>
<name>A0A165Q6A9_9BACL</name>
<protein>
    <recommendedName>
        <fullName evidence="4">Fibronectin type-III domain-containing protein</fullName>
    </recommendedName>
</protein>
<accession>A0A165Q6A9</accession>
<evidence type="ECO:0000256" key="1">
    <source>
        <dbReference type="SAM" id="SignalP"/>
    </source>
</evidence>
<reference evidence="3" key="1">
    <citation type="submission" date="2016-01" db="EMBL/GenBank/DDBJ databases">
        <title>Draft genome of Chromobacterium sp. F49.</title>
        <authorList>
            <person name="Hong K.W."/>
        </authorList>
    </citation>
    <scope>NUCLEOTIDE SEQUENCE [LARGE SCALE GENOMIC DNA]</scope>
    <source>
        <strain evidence="3">M63</strain>
    </source>
</reference>
<dbReference type="RefSeq" id="WP_063186708.1">
    <property type="nucleotide sequence ID" value="NZ_LQRA01000088.1"/>
</dbReference>
<organism evidence="2 3">
    <name type="scientific">Paenibacillus elgii</name>
    <dbReference type="NCBI Taxonomy" id="189691"/>
    <lineage>
        <taxon>Bacteria</taxon>
        <taxon>Bacillati</taxon>
        <taxon>Bacillota</taxon>
        <taxon>Bacilli</taxon>
        <taxon>Bacillales</taxon>
        <taxon>Paenibacillaceae</taxon>
        <taxon>Paenibacillus</taxon>
    </lineage>
</organism>
<dbReference type="AlphaFoldDB" id="A0A165Q6A9"/>
<keyword evidence="3" id="KW-1185">Reference proteome</keyword>
<dbReference type="InterPro" id="IPR036116">
    <property type="entry name" value="FN3_sf"/>
</dbReference>
<sequence>MKKIVFLFLMTAMLLVPISSAFAAKIGEQLTSPEAGWQRFDDNHPLIKYCGNWSPYTNGVNLYKGSANHTGTVNDCASFAFKGTKVRIIADTFNNKTKTAQISIDGVKETFNENLTTQGSTLVYEKTGLPDGIHNVRIQLVNSDGYLTLDAIDLESSGSLVDNNQIFSLKTSSTNTNNAALSWNSMEGAIGYEIKRSTKAGGPYNTIATVSELAYTDTTASSGNTYYYIVKAVGINCITNEVSATPQVPEIPRPTGERAILVVTLNTGLEKEFDLSMAEVNAFIAWYEGKAVGTGPASYAIDKHDNNKGPFKSRKDYVIFDKILTYEVNEYSTASK</sequence>
<dbReference type="InterPro" id="IPR013783">
    <property type="entry name" value="Ig-like_fold"/>
</dbReference>
<gene>
    <name evidence="2" type="ORF">AV654_04180</name>
</gene>
<feature type="chain" id="PRO_5007864811" description="Fibronectin type-III domain-containing protein" evidence="1">
    <location>
        <begin position="24"/>
        <end position="336"/>
    </location>
</feature>
<proteinExistence type="predicted"/>
<dbReference type="SUPFAM" id="SSF49265">
    <property type="entry name" value="Fibronectin type III"/>
    <property type="match status" value="1"/>
</dbReference>
<evidence type="ECO:0000313" key="3">
    <source>
        <dbReference type="Proteomes" id="UP000076563"/>
    </source>
</evidence>
<dbReference type="Gene3D" id="2.60.120.260">
    <property type="entry name" value="Galactose-binding domain-like"/>
    <property type="match status" value="1"/>
</dbReference>
<dbReference type="Gene3D" id="2.60.40.10">
    <property type="entry name" value="Immunoglobulins"/>
    <property type="match status" value="1"/>
</dbReference>
<evidence type="ECO:0008006" key="4">
    <source>
        <dbReference type="Google" id="ProtNLM"/>
    </source>
</evidence>
<evidence type="ECO:0000313" key="2">
    <source>
        <dbReference type="EMBL" id="KZE73782.1"/>
    </source>
</evidence>
<keyword evidence="1" id="KW-0732">Signal</keyword>
<dbReference type="OrthoDB" id="1937631at2"/>